<reference evidence="1 2" key="1">
    <citation type="submission" date="2019-05" db="EMBL/GenBank/DDBJ databases">
        <authorList>
            <person name="Farhan Ul Haque M."/>
        </authorList>
    </citation>
    <scope>NUCLEOTIDE SEQUENCE [LARGE SCALE GENOMIC DNA]</scope>
    <source>
        <strain evidence="1">2</strain>
    </source>
</reference>
<evidence type="ECO:0000313" key="1">
    <source>
        <dbReference type="EMBL" id="VTZ49319.1"/>
    </source>
</evidence>
<dbReference type="AlphaFoldDB" id="A0A8B6M4N3"/>
<dbReference type="EMBL" id="CABFMQ020000057">
    <property type="protein sequence ID" value="VTZ49319.1"/>
    <property type="molecule type" value="Genomic_DNA"/>
</dbReference>
<proteinExistence type="predicted"/>
<name>A0A8B6M4N3_METTU</name>
<evidence type="ECO:0000313" key="2">
    <source>
        <dbReference type="Proteomes" id="UP000485880"/>
    </source>
</evidence>
<organism evidence="1 2">
    <name type="scientific">Methylocella tundrae</name>
    <dbReference type="NCBI Taxonomy" id="227605"/>
    <lineage>
        <taxon>Bacteria</taxon>
        <taxon>Pseudomonadati</taxon>
        <taxon>Pseudomonadota</taxon>
        <taxon>Alphaproteobacteria</taxon>
        <taxon>Hyphomicrobiales</taxon>
        <taxon>Beijerinckiaceae</taxon>
        <taxon>Methylocella</taxon>
    </lineage>
</organism>
<comment type="caution">
    <text evidence="1">The sequence shown here is derived from an EMBL/GenBank/DDBJ whole genome shotgun (WGS) entry which is preliminary data.</text>
</comment>
<protein>
    <submittedName>
        <fullName evidence="1">Uncharacterized protein</fullName>
    </submittedName>
</protein>
<sequence length="37" mass="4249">MNEHANRDVLLRIAEALKRLTPPTHPSGLEQTLESYF</sequence>
<dbReference type="Proteomes" id="UP000485880">
    <property type="component" value="Unassembled WGS sequence"/>
</dbReference>
<accession>A0A8B6M4N3</accession>
<keyword evidence="2" id="KW-1185">Reference proteome</keyword>
<gene>
    <name evidence="1" type="ORF">MPC4_150100</name>
</gene>